<dbReference type="AlphaFoldDB" id="A0A6I6E3M7"/>
<dbReference type="GO" id="GO:0005975">
    <property type="term" value="P:carbohydrate metabolic process"/>
    <property type="evidence" value="ECO:0007669"/>
    <property type="project" value="InterPro"/>
</dbReference>
<feature type="domain" description="GH15-like" evidence="2">
    <location>
        <begin position="222"/>
        <end position="586"/>
    </location>
</feature>
<dbReference type="PANTHER" id="PTHR31616:SF0">
    <property type="entry name" value="GLUCAN 1,4-ALPHA-GLUCOSIDASE"/>
    <property type="match status" value="1"/>
</dbReference>
<organism evidence="4 5">
    <name type="scientific">Microbacterium oryzae</name>
    <dbReference type="NCBI Taxonomy" id="743009"/>
    <lineage>
        <taxon>Bacteria</taxon>
        <taxon>Bacillati</taxon>
        <taxon>Actinomycetota</taxon>
        <taxon>Actinomycetes</taxon>
        <taxon>Micrococcales</taxon>
        <taxon>Microbacteriaceae</taxon>
        <taxon>Microbacterium</taxon>
    </lineage>
</organism>
<dbReference type="InterPro" id="IPR012341">
    <property type="entry name" value="6hp_glycosidase-like_sf"/>
</dbReference>
<dbReference type="Proteomes" id="UP000422989">
    <property type="component" value="Chromosome"/>
</dbReference>
<evidence type="ECO:0000256" key="1">
    <source>
        <dbReference type="SAM" id="MobiDB-lite"/>
    </source>
</evidence>
<feature type="compositionally biased region" description="Basic and acidic residues" evidence="1">
    <location>
        <begin position="594"/>
        <end position="611"/>
    </location>
</feature>
<evidence type="ECO:0000313" key="5">
    <source>
        <dbReference type="Proteomes" id="UP000422989"/>
    </source>
</evidence>
<dbReference type="Pfam" id="PF19291">
    <property type="entry name" value="TREH_N"/>
    <property type="match status" value="1"/>
</dbReference>
<evidence type="ECO:0000259" key="3">
    <source>
        <dbReference type="Pfam" id="PF19291"/>
    </source>
</evidence>
<name>A0A6I6E3M7_9MICO</name>
<accession>A0A6I6E3M7</accession>
<dbReference type="InterPro" id="IPR011613">
    <property type="entry name" value="GH15-like"/>
</dbReference>
<reference evidence="4 5" key="1">
    <citation type="submission" date="2018-09" db="EMBL/GenBank/DDBJ databases">
        <title>Whole genome sequencing of Microbacterium oryzae strain MB-10T.</title>
        <authorList>
            <person name="Das S.K."/>
        </authorList>
    </citation>
    <scope>NUCLEOTIDE SEQUENCE [LARGE SCALE GENOMIC DNA]</scope>
    <source>
        <strain evidence="4 5">MB-10</strain>
    </source>
</reference>
<proteinExistence type="predicted"/>
<sequence length="646" mass="71522">MAHQPTPIEDYALVGDMHSAALISRGGSIDWLCLPRFDSESLFAALLDSEKAGRWSLAPDDDGAVSEREYLRDTFVLRTLWRTDAGEAEVLDFMPLGDNRPNLVRRIRGISGSVRFAERYAVRFDYGAAVPWVRQIEYGDHPAILATAGPGTVIRRGPRVHAEGLEHVAEYDVAEGETVDLVLTWYPSHRRPPKPLDVDAAIEQTVTWWRDWADRSDPPSPYDQAVRRSLLVLRALTDEDTGGISAAATTSLPETDGGERNWDYRYVWLRDAALTIAVLLTHGYREEAEEWRGWLLRAIAGDPADVQIMYGIGGERRLAEFELPELAGYGGARPVRVGNGAYEQTQWDVFGEVMVALHGARLAGLAETAASWPLQHALLDFLAENWQRPDHGIWEIRGEQKHFTHSRAMVWAAFDRGARGVREFGLDGDAELWQDLADRLREEILSQGFDEKRGAFRQHYDTDEVDAALLQLPQIGFIAPDDERMTGTVAAMEEDLMQDGLLLRYRTSSGVDGLSGEEHPFLACSFWLVEQYAASGRLRDAEELMERGLAAANDVGLLAEEYDPARSRQVGNTPQALSHLALVRAADAIAAARHGREEEAPGVRGEDEAKAADGAPPAQTADGTEATPEEARDDAGADLPERDPEE</sequence>
<evidence type="ECO:0000259" key="2">
    <source>
        <dbReference type="Pfam" id="PF00723"/>
    </source>
</evidence>
<dbReference type="Gene3D" id="1.50.10.10">
    <property type="match status" value="1"/>
</dbReference>
<keyword evidence="5" id="KW-1185">Reference proteome</keyword>
<dbReference type="InterPro" id="IPR008928">
    <property type="entry name" value="6-hairpin_glycosidase_sf"/>
</dbReference>
<dbReference type="EMBL" id="CP032550">
    <property type="protein sequence ID" value="QGU28774.1"/>
    <property type="molecule type" value="Genomic_DNA"/>
</dbReference>
<dbReference type="Pfam" id="PF00723">
    <property type="entry name" value="Glyco_hydro_15"/>
    <property type="match status" value="1"/>
</dbReference>
<feature type="compositionally biased region" description="Basic and acidic residues" evidence="1">
    <location>
        <begin position="629"/>
        <end position="646"/>
    </location>
</feature>
<dbReference type="OrthoDB" id="3902805at2"/>
<evidence type="ECO:0000313" key="4">
    <source>
        <dbReference type="EMBL" id="QGU28774.1"/>
    </source>
</evidence>
<dbReference type="InterPro" id="IPR045582">
    <property type="entry name" value="Trehalase-like_N"/>
</dbReference>
<gene>
    <name evidence="4" type="ORF">D7D94_03455</name>
</gene>
<dbReference type="PANTHER" id="PTHR31616">
    <property type="entry name" value="TREHALASE"/>
    <property type="match status" value="1"/>
</dbReference>
<feature type="domain" description="Trehalase-like N-terminal" evidence="3">
    <location>
        <begin position="3"/>
        <end position="173"/>
    </location>
</feature>
<dbReference type="SUPFAM" id="SSF48208">
    <property type="entry name" value="Six-hairpin glycosidases"/>
    <property type="match status" value="1"/>
</dbReference>
<dbReference type="GO" id="GO:0004553">
    <property type="term" value="F:hydrolase activity, hydrolyzing O-glycosyl compounds"/>
    <property type="evidence" value="ECO:0007669"/>
    <property type="project" value="TreeGrafter"/>
</dbReference>
<protein>
    <submittedName>
        <fullName evidence="4">Glycoside hydrolase family 15 protein</fullName>
    </submittedName>
</protein>
<dbReference type="KEGG" id="moj:D7D94_03455"/>
<keyword evidence="4" id="KW-0378">Hydrolase</keyword>
<feature type="region of interest" description="Disordered" evidence="1">
    <location>
        <begin position="592"/>
        <end position="646"/>
    </location>
</feature>